<gene>
    <name evidence="1" type="ORF">DEM25_014060</name>
</gene>
<dbReference type="RefSeq" id="WP_109766350.1">
    <property type="nucleotide sequence ID" value="NZ_QFWV02000008.1"/>
</dbReference>
<dbReference type="OrthoDB" id="5420070at2"/>
<dbReference type="GO" id="GO:0008115">
    <property type="term" value="F:sarcosine oxidase activity"/>
    <property type="evidence" value="ECO:0007669"/>
    <property type="project" value="InterPro"/>
</dbReference>
<dbReference type="Gene3D" id="3.30.2270.10">
    <property type="entry name" value="Folate-binding superfamily"/>
    <property type="match status" value="1"/>
</dbReference>
<accession>A0A3A8A9R0</accession>
<evidence type="ECO:0000313" key="2">
    <source>
        <dbReference type="Proteomes" id="UP000246132"/>
    </source>
</evidence>
<name>A0A3A8A9R0_9HYPH</name>
<dbReference type="Pfam" id="PF04267">
    <property type="entry name" value="SoxD"/>
    <property type="match status" value="1"/>
</dbReference>
<comment type="caution">
    <text evidence="1">The sequence shown here is derived from an EMBL/GenBank/DDBJ whole genome shotgun (WGS) entry which is preliminary data.</text>
</comment>
<sequence length="88" mass="9583">MIIPCPFCGPRDLSEFAYCGDADNLAARPDPAASDQSSWNAFVYDRTNPAGDHAEIWQHAGGCRRHLRIVRNTVTHAISDVTMPGAKA</sequence>
<dbReference type="InterPro" id="IPR006279">
    <property type="entry name" value="SoxD"/>
</dbReference>
<reference evidence="1 2" key="1">
    <citation type="journal article" date="2018" name="Int. J. Syst. Bacteriol.">
        <title>Oceaniradius stylonemae gen. nov., sp. nov., isolated from a red alga, Stylonema cornu-cervi.</title>
        <authorList>
            <person name="Jeong S."/>
        </authorList>
    </citation>
    <scope>NUCLEOTIDE SEQUENCE [LARGE SCALE GENOMIC DNA]</scope>
    <source>
        <strain evidence="1 2">StC1</strain>
    </source>
</reference>
<organism evidence="1 2">
    <name type="scientific">Oceaniradius stylonematis</name>
    <dbReference type="NCBI Taxonomy" id="2184161"/>
    <lineage>
        <taxon>Bacteria</taxon>
        <taxon>Pseudomonadati</taxon>
        <taxon>Pseudomonadota</taxon>
        <taxon>Alphaproteobacteria</taxon>
        <taxon>Hyphomicrobiales</taxon>
        <taxon>Ahrensiaceae</taxon>
        <taxon>Oceaniradius</taxon>
    </lineage>
</organism>
<proteinExistence type="predicted"/>
<dbReference type="AlphaFoldDB" id="A0A3A8A9R0"/>
<keyword evidence="2" id="KW-1185">Reference proteome</keyword>
<dbReference type="GO" id="GO:0046653">
    <property type="term" value="P:tetrahydrofolate metabolic process"/>
    <property type="evidence" value="ECO:0007669"/>
    <property type="project" value="InterPro"/>
</dbReference>
<dbReference type="InterPro" id="IPR038561">
    <property type="entry name" value="SoxD_sf"/>
</dbReference>
<dbReference type="EMBL" id="QFWV02000008">
    <property type="protein sequence ID" value="RKF05719.1"/>
    <property type="molecule type" value="Genomic_DNA"/>
</dbReference>
<protein>
    <submittedName>
        <fullName evidence="1">Sarcosine oxidase subunit delta</fullName>
    </submittedName>
</protein>
<evidence type="ECO:0000313" key="1">
    <source>
        <dbReference type="EMBL" id="RKF05719.1"/>
    </source>
</evidence>
<dbReference type="Proteomes" id="UP000246132">
    <property type="component" value="Unassembled WGS sequence"/>
</dbReference>